<comment type="caution">
    <text evidence="1">The sequence shown here is derived from an EMBL/GenBank/DDBJ whole genome shotgun (WGS) entry which is preliminary data.</text>
</comment>
<evidence type="ECO:0000313" key="1">
    <source>
        <dbReference type="EMBL" id="KAJ1210389.1"/>
    </source>
</evidence>
<name>A0AAV7WBF5_PLEWA</name>
<dbReference type="AlphaFoldDB" id="A0AAV7WBF5"/>
<gene>
    <name evidence="1" type="ORF">NDU88_005753</name>
</gene>
<proteinExistence type="predicted"/>
<sequence>MASLSEAYMIQSSACAALSPLSSIWQSVPPANEGLVFSISPLPQTANEREFCEVDMYQFECQKEMRGMCGNLVEARVSTIDRKCKLWSTVLYRRQDSGMEQEYPHLTSDLQDLRPIAILRCPNHFKQRWQPVRCALPWCRLNRSPVPPQITIRQG</sequence>
<accession>A0AAV7WBF5</accession>
<protein>
    <submittedName>
        <fullName evidence="1">Uncharacterized protein</fullName>
    </submittedName>
</protein>
<dbReference type="Proteomes" id="UP001066276">
    <property type="component" value="Chromosome 1_2"/>
</dbReference>
<dbReference type="EMBL" id="JANPWB010000002">
    <property type="protein sequence ID" value="KAJ1210389.1"/>
    <property type="molecule type" value="Genomic_DNA"/>
</dbReference>
<evidence type="ECO:0000313" key="2">
    <source>
        <dbReference type="Proteomes" id="UP001066276"/>
    </source>
</evidence>
<keyword evidence="2" id="KW-1185">Reference proteome</keyword>
<organism evidence="1 2">
    <name type="scientific">Pleurodeles waltl</name>
    <name type="common">Iberian ribbed newt</name>
    <dbReference type="NCBI Taxonomy" id="8319"/>
    <lineage>
        <taxon>Eukaryota</taxon>
        <taxon>Metazoa</taxon>
        <taxon>Chordata</taxon>
        <taxon>Craniata</taxon>
        <taxon>Vertebrata</taxon>
        <taxon>Euteleostomi</taxon>
        <taxon>Amphibia</taxon>
        <taxon>Batrachia</taxon>
        <taxon>Caudata</taxon>
        <taxon>Salamandroidea</taxon>
        <taxon>Salamandridae</taxon>
        <taxon>Pleurodelinae</taxon>
        <taxon>Pleurodeles</taxon>
    </lineage>
</organism>
<reference evidence="1" key="1">
    <citation type="journal article" date="2022" name="bioRxiv">
        <title>Sequencing and chromosome-scale assembly of the giantPleurodeles waltlgenome.</title>
        <authorList>
            <person name="Brown T."/>
            <person name="Elewa A."/>
            <person name="Iarovenko S."/>
            <person name="Subramanian E."/>
            <person name="Araus A.J."/>
            <person name="Petzold A."/>
            <person name="Susuki M."/>
            <person name="Suzuki K.-i.T."/>
            <person name="Hayashi T."/>
            <person name="Toyoda A."/>
            <person name="Oliveira C."/>
            <person name="Osipova E."/>
            <person name="Leigh N.D."/>
            <person name="Simon A."/>
            <person name="Yun M.H."/>
        </authorList>
    </citation>
    <scope>NUCLEOTIDE SEQUENCE</scope>
    <source>
        <strain evidence="1">20211129_DDA</strain>
        <tissue evidence="1">Liver</tissue>
    </source>
</reference>